<name>A0ABR9N2T5_9MICO</name>
<dbReference type="CDD" id="cd16936">
    <property type="entry name" value="HATPase_RsbW-like"/>
    <property type="match status" value="1"/>
</dbReference>
<dbReference type="Pfam" id="PF13581">
    <property type="entry name" value="HATPase_c_2"/>
    <property type="match status" value="1"/>
</dbReference>
<dbReference type="InterPro" id="IPR001932">
    <property type="entry name" value="PPM-type_phosphatase-like_dom"/>
</dbReference>
<dbReference type="InterPro" id="IPR003594">
    <property type="entry name" value="HATPase_dom"/>
</dbReference>
<gene>
    <name evidence="5" type="ORF">IHE71_19935</name>
</gene>
<comment type="caution">
    <text evidence="5">The sequence shown here is derived from an EMBL/GenBank/DDBJ whole genome shotgun (WGS) entry which is preliminary data.</text>
</comment>
<keyword evidence="1" id="KW-0378">Hydrolase</keyword>
<keyword evidence="6" id="KW-1185">Reference proteome</keyword>
<dbReference type="PANTHER" id="PTHR43156">
    <property type="entry name" value="STAGE II SPORULATION PROTEIN E-RELATED"/>
    <property type="match status" value="1"/>
</dbReference>
<evidence type="ECO:0000259" key="4">
    <source>
        <dbReference type="SMART" id="SM00331"/>
    </source>
</evidence>
<dbReference type="Pfam" id="PF01590">
    <property type="entry name" value="GAF"/>
    <property type="match status" value="1"/>
</dbReference>
<dbReference type="SMART" id="SM00331">
    <property type="entry name" value="PP2C_SIG"/>
    <property type="match status" value="1"/>
</dbReference>
<reference evidence="5 6" key="1">
    <citation type="submission" date="2020-10" db="EMBL/GenBank/DDBJ databases">
        <title>Myceligenerans pegani sp. nov., an endophytic actinomycete isolated from Peganum harmala L. in Xinjiang, China.</title>
        <authorList>
            <person name="Xin L."/>
        </authorList>
    </citation>
    <scope>NUCLEOTIDE SEQUENCE [LARGE SCALE GENOMIC DNA]</scope>
    <source>
        <strain evidence="5 6">TRM65318</strain>
    </source>
</reference>
<accession>A0ABR9N2T5</accession>
<feature type="domain" description="PPM-type phosphatase" evidence="4">
    <location>
        <begin position="378"/>
        <end position="595"/>
    </location>
</feature>
<feature type="domain" description="GAF" evidence="3">
    <location>
        <begin position="20"/>
        <end position="171"/>
    </location>
</feature>
<dbReference type="InterPro" id="IPR029016">
    <property type="entry name" value="GAF-like_dom_sf"/>
</dbReference>
<organism evidence="5 6">
    <name type="scientific">Myceligenerans pegani</name>
    <dbReference type="NCBI Taxonomy" id="2776917"/>
    <lineage>
        <taxon>Bacteria</taxon>
        <taxon>Bacillati</taxon>
        <taxon>Actinomycetota</taxon>
        <taxon>Actinomycetes</taxon>
        <taxon>Micrococcales</taxon>
        <taxon>Promicromonosporaceae</taxon>
        <taxon>Myceligenerans</taxon>
    </lineage>
</organism>
<sequence>MPTDLQALNDLAHVGLGTQAADEAFERFARLVRRHLAVPAAAVVILADDGATAGGEHDRKHPHGPDAPRDDESLRLRTGLALPVIDADKPLVIEDVRVDRTFGEGHVVRDLGVVAYAGFPVHDLRGRPIGALVAVDEQPRRWTPEALATLEDLAAACSAESRLQAERERARRVQHAAVRANRRSRFLLSLSEAFAGAQSVNDIDAVIADIGTTGIGARYCGLALVDTDRRGITYTSLAHVEPGFPASFRHARLTDARPVCEVVRTGKPLYFASDDALISAFPEVAPYSNHGLGARAFLPVLSPSGTAFGIHPGGVVGVVIFVWEREARSDQDMFALGAALAQYAGDALERAWLLDERRRAATTLQRSMLSRLPQIAHLDLACTYSPATRSDQVGGDWYDAVKLDDEASIFMVGDVTGHDMQAAATMGQLRSLLRALAWSHDAAPSELLRLLDKANHGLGLHASGTAVLVRLDRVKRGGGVYEVTWSSAGHPPPLVLRRDGSVERLDARSDMMLGVVPGIRRTDHATLLRPGETLLLYTDGLTEQHSASDDEALSGLEKTLAGLADTATAALPITLVRRLIGQDQHDDVAVLAVRVRMAAMPSNRSEPGTARVERKVADDLSDLAPARLWIDDMLETCGVPLAQRRTITLLASEVLTNALDHGRAPIGAELDIDPTRVRVGVRDGSSVQPRLKDPDVREFGGRGIQLLERLASRWGVERHVDDDGTGIDEATRGSPRARRRGKTVWFEIDREP</sequence>
<evidence type="ECO:0000259" key="3">
    <source>
        <dbReference type="SMART" id="SM00065"/>
    </source>
</evidence>
<evidence type="ECO:0000313" key="5">
    <source>
        <dbReference type="EMBL" id="MBE1877965.1"/>
    </source>
</evidence>
<dbReference type="Gene3D" id="3.30.450.40">
    <property type="match status" value="2"/>
</dbReference>
<evidence type="ECO:0000313" key="6">
    <source>
        <dbReference type="Proteomes" id="UP000625527"/>
    </source>
</evidence>
<dbReference type="InterPro" id="IPR036890">
    <property type="entry name" value="HATPase_C_sf"/>
</dbReference>
<dbReference type="EMBL" id="JADAQT010000106">
    <property type="protein sequence ID" value="MBE1877965.1"/>
    <property type="molecule type" value="Genomic_DNA"/>
</dbReference>
<feature type="region of interest" description="Disordered" evidence="2">
    <location>
        <begin position="52"/>
        <end position="72"/>
    </location>
</feature>
<dbReference type="InterPro" id="IPR036457">
    <property type="entry name" value="PPM-type-like_dom_sf"/>
</dbReference>
<evidence type="ECO:0000256" key="2">
    <source>
        <dbReference type="SAM" id="MobiDB-lite"/>
    </source>
</evidence>
<dbReference type="SMART" id="SM00065">
    <property type="entry name" value="GAF"/>
    <property type="match status" value="1"/>
</dbReference>
<proteinExistence type="predicted"/>
<dbReference type="InterPro" id="IPR003018">
    <property type="entry name" value="GAF"/>
</dbReference>
<protein>
    <submittedName>
        <fullName evidence="5">SpoIIE family protein phosphatase</fullName>
    </submittedName>
</protein>
<dbReference type="Pfam" id="PF13185">
    <property type="entry name" value="GAF_2"/>
    <property type="match status" value="1"/>
</dbReference>
<dbReference type="SUPFAM" id="SSF81606">
    <property type="entry name" value="PP2C-like"/>
    <property type="match status" value="1"/>
</dbReference>
<dbReference type="PANTHER" id="PTHR43156:SF2">
    <property type="entry name" value="STAGE II SPORULATION PROTEIN E"/>
    <property type="match status" value="1"/>
</dbReference>
<dbReference type="SUPFAM" id="SSF55781">
    <property type="entry name" value="GAF domain-like"/>
    <property type="match status" value="2"/>
</dbReference>
<dbReference type="Gene3D" id="3.60.40.10">
    <property type="entry name" value="PPM-type phosphatase domain"/>
    <property type="match status" value="1"/>
</dbReference>
<dbReference type="Gene3D" id="3.30.565.10">
    <property type="entry name" value="Histidine kinase-like ATPase, C-terminal domain"/>
    <property type="match status" value="1"/>
</dbReference>
<feature type="compositionally biased region" description="Basic and acidic residues" evidence="2">
    <location>
        <begin position="55"/>
        <end position="72"/>
    </location>
</feature>
<dbReference type="RefSeq" id="WP_192864509.1">
    <property type="nucleotide sequence ID" value="NZ_JADAQT010000106.1"/>
</dbReference>
<evidence type="ECO:0000256" key="1">
    <source>
        <dbReference type="ARBA" id="ARBA00022801"/>
    </source>
</evidence>
<dbReference type="InterPro" id="IPR052016">
    <property type="entry name" value="Bact_Sigma-Reg"/>
</dbReference>
<dbReference type="Pfam" id="PF07228">
    <property type="entry name" value="SpoIIE"/>
    <property type="match status" value="1"/>
</dbReference>
<dbReference type="Proteomes" id="UP000625527">
    <property type="component" value="Unassembled WGS sequence"/>
</dbReference>